<dbReference type="GO" id="GO:0006508">
    <property type="term" value="P:proteolysis"/>
    <property type="evidence" value="ECO:0007669"/>
    <property type="project" value="UniProtKB-KW"/>
</dbReference>
<keyword evidence="2" id="KW-0645">Protease</keyword>
<keyword evidence="4" id="KW-0720">Serine protease</keyword>
<dbReference type="PROSITE" id="PS00135">
    <property type="entry name" value="TRYPSIN_SER"/>
    <property type="match status" value="1"/>
</dbReference>
<keyword evidence="3" id="KW-0378">Hydrolase</keyword>
<gene>
    <name evidence="8" type="primary">LOC112906254</name>
</gene>
<protein>
    <submittedName>
        <fullName evidence="8">Brachyurin-like</fullName>
    </submittedName>
</protein>
<dbReference type="GO" id="GO:0004252">
    <property type="term" value="F:serine-type endopeptidase activity"/>
    <property type="evidence" value="ECO:0007669"/>
    <property type="project" value="InterPro"/>
</dbReference>
<comment type="subcellular location">
    <subcellularLocation>
        <location evidence="1">Secreted</location>
        <location evidence="1">Extracellular space</location>
    </subcellularLocation>
</comment>
<dbReference type="InterPro" id="IPR009003">
    <property type="entry name" value="Peptidase_S1_PA"/>
</dbReference>
<dbReference type="InParanoid" id="A0A7F5RIT5"/>
<organism evidence="7 8">
    <name type="scientific">Agrilus planipennis</name>
    <name type="common">Emerald ash borer</name>
    <name type="synonym">Agrilus marcopoli</name>
    <dbReference type="NCBI Taxonomy" id="224129"/>
    <lineage>
        <taxon>Eukaryota</taxon>
        <taxon>Metazoa</taxon>
        <taxon>Ecdysozoa</taxon>
        <taxon>Arthropoda</taxon>
        <taxon>Hexapoda</taxon>
        <taxon>Insecta</taxon>
        <taxon>Pterygota</taxon>
        <taxon>Neoptera</taxon>
        <taxon>Endopterygota</taxon>
        <taxon>Coleoptera</taxon>
        <taxon>Polyphaga</taxon>
        <taxon>Elateriformia</taxon>
        <taxon>Buprestoidea</taxon>
        <taxon>Buprestidae</taxon>
        <taxon>Agrilinae</taxon>
        <taxon>Agrilus</taxon>
    </lineage>
</organism>
<feature type="domain" description="Peptidase S1" evidence="6">
    <location>
        <begin position="152"/>
        <end position="383"/>
    </location>
</feature>
<dbReference type="RefSeq" id="XP_025835886.1">
    <property type="nucleotide sequence ID" value="XM_025980101.1"/>
</dbReference>
<dbReference type="InterPro" id="IPR033116">
    <property type="entry name" value="TRYPSIN_SER"/>
</dbReference>
<evidence type="ECO:0000256" key="2">
    <source>
        <dbReference type="ARBA" id="ARBA00022670"/>
    </source>
</evidence>
<evidence type="ECO:0000259" key="6">
    <source>
        <dbReference type="PROSITE" id="PS50240"/>
    </source>
</evidence>
<dbReference type="InterPro" id="IPR050127">
    <property type="entry name" value="Serine_Proteases_S1"/>
</dbReference>
<name>A0A7F5RIT5_AGRPL</name>
<dbReference type="InterPro" id="IPR043504">
    <property type="entry name" value="Peptidase_S1_PA_chymotrypsin"/>
</dbReference>
<dbReference type="GO" id="GO:0005615">
    <property type="term" value="C:extracellular space"/>
    <property type="evidence" value="ECO:0007669"/>
    <property type="project" value="TreeGrafter"/>
</dbReference>
<dbReference type="InterPro" id="IPR001254">
    <property type="entry name" value="Trypsin_dom"/>
</dbReference>
<dbReference type="AlphaFoldDB" id="A0A7F5RIT5"/>
<accession>A0A7F5RIT5</accession>
<dbReference type="CDD" id="cd00190">
    <property type="entry name" value="Tryp_SPc"/>
    <property type="match status" value="1"/>
</dbReference>
<dbReference type="GeneID" id="112906254"/>
<dbReference type="Proteomes" id="UP000192223">
    <property type="component" value="Unplaced"/>
</dbReference>
<dbReference type="FunFam" id="2.40.10.10:FF:000068">
    <property type="entry name" value="transmembrane protease serine 2"/>
    <property type="match status" value="2"/>
</dbReference>
<dbReference type="OrthoDB" id="5565075at2759"/>
<dbReference type="PANTHER" id="PTHR24264">
    <property type="entry name" value="TRYPSIN-RELATED"/>
    <property type="match status" value="1"/>
</dbReference>
<dbReference type="Gene3D" id="2.40.10.10">
    <property type="entry name" value="Trypsin-like serine proteases"/>
    <property type="match status" value="3"/>
</dbReference>
<evidence type="ECO:0000256" key="3">
    <source>
        <dbReference type="ARBA" id="ARBA00022801"/>
    </source>
</evidence>
<evidence type="ECO:0000256" key="5">
    <source>
        <dbReference type="ARBA" id="ARBA00023157"/>
    </source>
</evidence>
<dbReference type="PANTHER" id="PTHR24264:SF20">
    <property type="entry name" value="TRYPSIN-LIKE"/>
    <property type="match status" value="1"/>
</dbReference>
<evidence type="ECO:0000256" key="4">
    <source>
        <dbReference type="ARBA" id="ARBA00022825"/>
    </source>
</evidence>
<keyword evidence="7" id="KW-1185">Reference proteome</keyword>
<evidence type="ECO:0000313" key="7">
    <source>
        <dbReference type="Proteomes" id="UP000192223"/>
    </source>
</evidence>
<dbReference type="SUPFAM" id="SSF50494">
    <property type="entry name" value="Trypsin-like serine proteases"/>
    <property type="match status" value="2"/>
</dbReference>
<dbReference type="KEGG" id="apln:112906254"/>
<dbReference type="PRINTS" id="PR00722">
    <property type="entry name" value="CHYMOTRYPSIN"/>
</dbReference>
<keyword evidence="5" id="KW-1015">Disulfide bond</keyword>
<feature type="domain" description="Peptidase S1" evidence="6">
    <location>
        <begin position="36"/>
        <end position="155"/>
    </location>
</feature>
<dbReference type="FunCoup" id="A0A7F5RIT5">
    <property type="interactions" value="51"/>
</dbReference>
<dbReference type="FunFam" id="2.40.10.10:FF:000036">
    <property type="entry name" value="Trypsin beta"/>
    <property type="match status" value="1"/>
</dbReference>
<dbReference type="Pfam" id="PF00089">
    <property type="entry name" value="Trypsin"/>
    <property type="match status" value="2"/>
</dbReference>
<dbReference type="SMART" id="SM00020">
    <property type="entry name" value="Tryp_SPc"/>
    <property type="match status" value="1"/>
</dbReference>
<dbReference type="PROSITE" id="PS50240">
    <property type="entry name" value="TRYPSIN_DOM"/>
    <property type="match status" value="2"/>
</dbReference>
<proteinExistence type="predicted"/>
<evidence type="ECO:0000313" key="8">
    <source>
        <dbReference type="RefSeq" id="XP_025835886.1"/>
    </source>
</evidence>
<sequence>MDPFLSAHVTRDWSKTSRKTASTGLQRLASSEGLKIVGGNEASPGSLPYQAALLRTYSDGVRFCGGSLITRRYVLTAARCLSSGLQSLEVILGAQKVFEDEPSQQVIRTSRFKMHEQYNNQLQDNDIGIVYLPTPASLNQHNQLASSEGLKIVGGNEASPNSLPYQAAVILTYSDGMNLCGGSLISRRYVLTAAMCLSSGFESMEVVLGAHKISEVEPTQQVIPTSRFKVHERYRRQSRANDIALVYLPTPANLNQYVQLIPLPSRADAANNFVGSQAIVSGWGFIYADSNDISEVLRYVNVPIVQNNVCRIQLGPAITNSNICSGGDDIKGTCFGDSGGPLVVNGKLVGVASFIGNPDCQAGDPSAFTRVTPYLSWIAANSDAVIS</sequence>
<evidence type="ECO:0000256" key="1">
    <source>
        <dbReference type="ARBA" id="ARBA00004239"/>
    </source>
</evidence>
<reference evidence="8" key="1">
    <citation type="submission" date="2025-08" db="UniProtKB">
        <authorList>
            <consortium name="RefSeq"/>
        </authorList>
    </citation>
    <scope>IDENTIFICATION</scope>
    <source>
        <tissue evidence="8">Entire body</tissue>
    </source>
</reference>
<dbReference type="InterPro" id="IPR001314">
    <property type="entry name" value="Peptidase_S1A"/>
</dbReference>